<sequence length="145" mass="17400">MLSLNRALKLRDLEVFRVLKDGNILSYVIIEDTRKPFTEEDKKLEPLCYMDEEDINAILNVFKISIVNDEKLNEDNSIFIRSYFSEFVNHTNLTNFIIKEYVQKDLYNYDDEDDIIFFNRILRSIGSDYVIKEFDDINWIYLSQD</sequence>
<dbReference type="EMBL" id="CP063687">
    <property type="protein sequence ID" value="QOY27869.1"/>
    <property type="molecule type" value="Genomic_DNA"/>
</dbReference>
<gene>
    <name evidence="1" type="ORF">BACVE_002907</name>
</gene>
<dbReference type="RefSeq" id="WP_014418618.1">
    <property type="nucleotide sequence ID" value="NZ_AP024501.1"/>
</dbReference>
<proteinExistence type="predicted"/>
<protein>
    <submittedName>
        <fullName evidence="1">Uncharacterized protein</fullName>
    </submittedName>
</protein>
<dbReference type="KEGG" id="bmp:NG74_02763"/>
<reference evidence="2" key="1">
    <citation type="submission" date="2020-10" db="EMBL/GenBank/DDBJ databases">
        <title>Complete genome sequence of Bacillus velezensis NST6.</title>
        <authorList>
            <person name="Choi J."/>
        </authorList>
    </citation>
    <scope>NUCLEOTIDE SEQUENCE [LARGE SCALE GENOMIC DNA]</scope>
    <source>
        <strain evidence="2">NST6</strain>
    </source>
</reference>
<accession>A0A2D3DRR4</accession>
<dbReference type="Proteomes" id="UP000587477">
    <property type="component" value="Chromosome"/>
</dbReference>
<dbReference type="AlphaFoldDB" id="A0A172XLF3"/>
<evidence type="ECO:0000313" key="2">
    <source>
        <dbReference type="Proteomes" id="UP000587477"/>
    </source>
</evidence>
<accession>A0A172XLF3</accession>
<name>A0A172XLF3_BACVE</name>
<organism evidence="1 2">
    <name type="scientific">Bacillus velezensis</name>
    <dbReference type="NCBI Taxonomy" id="492670"/>
    <lineage>
        <taxon>Bacteria</taxon>
        <taxon>Bacillati</taxon>
        <taxon>Bacillota</taxon>
        <taxon>Bacilli</taxon>
        <taxon>Bacillales</taxon>
        <taxon>Bacillaceae</taxon>
        <taxon>Bacillus</taxon>
        <taxon>Bacillus amyloliquefaciens group</taxon>
    </lineage>
</organism>
<evidence type="ECO:0000313" key="1">
    <source>
        <dbReference type="EMBL" id="QOY27869.1"/>
    </source>
</evidence>